<dbReference type="PANTHER" id="PTHR43742:SF6">
    <property type="entry name" value="OXIDOREDUCTASE YYAE-RELATED"/>
    <property type="match status" value="1"/>
</dbReference>
<dbReference type="AlphaFoldDB" id="A0A1D7TKY3"/>
<dbReference type="STRING" id="1193502.SHALO_1888"/>
<evidence type="ECO:0000256" key="2">
    <source>
        <dbReference type="ARBA" id="ARBA00023004"/>
    </source>
</evidence>
<dbReference type="PANTHER" id="PTHR43742">
    <property type="entry name" value="TRIMETHYLAMINE-N-OXIDE REDUCTASE"/>
    <property type="match status" value="1"/>
</dbReference>
<dbReference type="GO" id="GO:0051536">
    <property type="term" value="F:iron-sulfur cluster binding"/>
    <property type="evidence" value="ECO:0007669"/>
    <property type="project" value="UniProtKB-KW"/>
</dbReference>
<dbReference type="PATRIC" id="fig|1193502.14.peg.1919"/>
<keyword evidence="6" id="KW-1185">Reference proteome</keyword>
<dbReference type="SUPFAM" id="SSF53706">
    <property type="entry name" value="Formate dehydrogenase/DMSO reductase, domains 1-3"/>
    <property type="match status" value="1"/>
</dbReference>
<gene>
    <name evidence="5" type="ORF">SHALO_1888</name>
</gene>
<proteinExistence type="predicted"/>
<feature type="domain" description="4Fe-4S Mo/W bis-MGD-type" evidence="4">
    <location>
        <begin position="1"/>
        <end position="50"/>
    </location>
</feature>
<dbReference type="Gene3D" id="3.40.50.740">
    <property type="match status" value="1"/>
</dbReference>
<protein>
    <submittedName>
        <fullName evidence="5">Molybdopterin oxidoreductase</fullName>
    </submittedName>
</protein>
<dbReference type="Proteomes" id="UP000094609">
    <property type="component" value="Chromosome"/>
</dbReference>
<dbReference type="InterPro" id="IPR006963">
    <property type="entry name" value="Mopterin_OxRdtase_4Fe-4S_dom"/>
</dbReference>
<dbReference type="Gene3D" id="3.40.228.10">
    <property type="entry name" value="Dimethylsulfoxide Reductase, domain 2"/>
    <property type="match status" value="1"/>
</dbReference>
<keyword evidence="2" id="KW-0408">Iron</keyword>
<organism evidence="5 6">
    <name type="scientific">Sulfurospirillum halorespirans DSM 13726</name>
    <dbReference type="NCBI Taxonomy" id="1193502"/>
    <lineage>
        <taxon>Bacteria</taxon>
        <taxon>Pseudomonadati</taxon>
        <taxon>Campylobacterota</taxon>
        <taxon>Epsilonproteobacteria</taxon>
        <taxon>Campylobacterales</taxon>
        <taxon>Sulfurospirillaceae</taxon>
        <taxon>Sulfurospirillum</taxon>
    </lineage>
</organism>
<dbReference type="InterPro" id="IPR009010">
    <property type="entry name" value="Asp_de-COase-like_dom_sf"/>
</dbReference>
<dbReference type="KEGG" id="shal:SHALO_1888"/>
<sequence>MRLTTCPLDCFDGCSIAVNEELKLKGNKSHPITQGYLCHHLNHYHTFERIEEPRYLGQSISMEEALRILEEKLRAHEPSKTLYFKGSGNLGVMQGVTKRFFAEHKAVLASGSLCDEAGDAGVNESRGANLCLSPLHVKEAEVVILWGRNPTVTNSHMLPALKGKTLIVIDPIKIDLAQNAALHIQIKPKGDLYLALLLCRLIAIEDMEDQTFLNERTLNPKDFLEYISGIPMRKLLDKSEVHLDDVGALLRLIQGKKVSILVGIGVQKYSFGHSVLRAIDAFGAMLGLFGKVGCGVSYLSNSGFGFNAPFKVSAKTEPLPIANFGKYDLIFIQGGNPLSQMPCTSKVKEGLDKAKCIVYFGLHENETSAKAHLIIPAKSFLEKEDLKLSYGHHFIGRMPKLVESALGISEYGLAQAMLKAFGHEALQSEESIIEGVIASNSTLKEGFLISKTYEDLPYEKTFYTPSGKFEFLDEYEDEPLEEEGFFLIAAKQNKSLNSQFVTDDYLYVPRSLGFVQEDRVRLTNRYGSCEYSVMPSDTLRDDCLLLYSGAKNANQLTPHAMSQKGQCAIYQEMKVKLEKVT</sequence>
<evidence type="ECO:0000256" key="1">
    <source>
        <dbReference type="ARBA" id="ARBA00022723"/>
    </source>
</evidence>
<accession>A0A1D7TKY3</accession>
<dbReference type="Gene3D" id="2.40.40.20">
    <property type="match status" value="1"/>
</dbReference>
<dbReference type="SUPFAM" id="SSF50692">
    <property type="entry name" value="ADC-like"/>
    <property type="match status" value="1"/>
</dbReference>
<evidence type="ECO:0000256" key="3">
    <source>
        <dbReference type="ARBA" id="ARBA00023014"/>
    </source>
</evidence>
<dbReference type="Pfam" id="PF00384">
    <property type="entry name" value="Molybdopterin"/>
    <property type="match status" value="1"/>
</dbReference>
<dbReference type="SMART" id="SM00926">
    <property type="entry name" value="Molybdop_Fe4S4"/>
    <property type="match status" value="1"/>
</dbReference>
<dbReference type="InterPro" id="IPR050612">
    <property type="entry name" value="Prok_Mopterin_Oxidored"/>
</dbReference>
<evidence type="ECO:0000259" key="4">
    <source>
        <dbReference type="SMART" id="SM00926"/>
    </source>
</evidence>
<evidence type="ECO:0000313" key="6">
    <source>
        <dbReference type="Proteomes" id="UP000094609"/>
    </source>
</evidence>
<dbReference type="RefSeq" id="WP_069478315.1">
    <property type="nucleotide sequence ID" value="NZ_CP017111.1"/>
</dbReference>
<evidence type="ECO:0000313" key="5">
    <source>
        <dbReference type="EMBL" id="AOO65659.1"/>
    </source>
</evidence>
<dbReference type="EMBL" id="CP017111">
    <property type="protein sequence ID" value="AOO65659.1"/>
    <property type="molecule type" value="Genomic_DNA"/>
</dbReference>
<dbReference type="Gene3D" id="3.30.2070.10">
    <property type="entry name" value="Formate dehydrogenase/DMSO reductase"/>
    <property type="match status" value="1"/>
</dbReference>
<name>A0A1D7TKY3_9BACT</name>
<reference evidence="6" key="1">
    <citation type="submission" date="2016-08" db="EMBL/GenBank/DDBJ databases">
        <title>Complete genome sequence of the organohalide-respiring Epsilonproteobacterium Sulfurospirillum halorespirans.</title>
        <authorList>
            <person name="Goris T."/>
            <person name="Zimmermann J."/>
            <person name="Schenz B."/>
            <person name="Lemos M."/>
            <person name="Hackermueller J."/>
            <person name="Diekert G."/>
        </authorList>
    </citation>
    <scope>NUCLEOTIDE SEQUENCE [LARGE SCALE GENOMIC DNA]</scope>
    <source>
        <strain>DSM 13726</strain>
        <strain evidence="6">PCE-M2</strain>
    </source>
</reference>
<dbReference type="GO" id="GO:0016491">
    <property type="term" value="F:oxidoreductase activity"/>
    <property type="evidence" value="ECO:0007669"/>
    <property type="project" value="InterPro"/>
</dbReference>
<dbReference type="InterPro" id="IPR006656">
    <property type="entry name" value="Mopterin_OxRdtase"/>
</dbReference>
<keyword evidence="1" id="KW-0479">Metal-binding</keyword>
<dbReference type="GO" id="GO:0046872">
    <property type="term" value="F:metal ion binding"/>
    <property type="evidence" value="ECO:0007669"/>
    <property type="project" value="UniProtKB-KW"/>
</dbReference>
<keyword evidence="3" id="KW-0411">Iron-sulfur</keyword>